<accession>A0AAN7B1Z4</accession>
<gene>
    <name evidence="1" type="ORF">QBC40DRAFT_320126</name>
</gene>
<proteinExistence type="predicted"/>
<evidence type="ECO:0000313" key="1">
    <source>
        <dbReference type="EMBL" id="KAK4205405.1"/>
    </source>
</evidence>
<protein>
    <submittedName>
        <fullName evidence="1">Uncharacterized protein</fullName>
    </submittedName>
</protein>
<dbReference type="Proteomes" id="UP001303160">
    <property type="component" value="Unassembled WGS sequence"/>
</dbReference>
<name>A0AAN7B1Z4_9PEZI</name>
<organism evidence="1 2">
    <name type="scientific">Triangularia verruculosa</name>
    <dbReference type="NCBI Taxonomy" id="2587418"/>
    <lineage>
        <taxon>Eukaryota</taxon>
        <taxon>Fungi</taxon>
        <taxon>Dikarya</taxon>
        <taxon>Ascomycota</taxon>
        <taxon>Pezizomycotina</taxon>
        <taxon>Sordariomycetes</taxon>
        <taxon>Sordariomycetidae</taxon>
        <taxon>Sordariales</taxon>
        <taxon>Podosporaceae</taxon>
        <taxon>Triangularia</taxon>
    </lineage>
</organism>
<reference evidence="1" key="1">
    <citation type="journal article" date="2023" name="Mol. Phylogenet. Evol.">
        <title>Genome-scale phylogeny and comparative genomics of the fungal order Sordariales.</title>
        <authorList>
            <person name="Hensen N."/>
            <person name="Bonometti L."/>
            <person name="Westerberg I."/>
            <person name="Brannstrom I.O."/>
            <person name="Guillou S."/>
            <person name="Cros-Aarteil S."/>
            <person name="Calhoun S."/>
            <person name="Haridas S."/>
            <person name="Kuo A."/>
            <person name="Mondo S."/>
            <person name="Pangilinan J."/>
            <person name="Riley R."/>
            <person name="LaButti K."/>
            <person name="Andreopoulos B."/>
            <person name="Lipzen A."/>
            <person name="Chen C."/>
            <person name="Yan M."/>
            <person name="Daum C."/>
            <person name="Ng V."/>
            <person name="Clum A."/>
            <person name="Steindorff A."/>
            <person name="Ohm R.A."/>
            <person name="Martin F."/>
            <person name="Silar P."/>
            <person name="Natvig D.O."/>
            <person name="Lalanne C."/>
            <person name="Gautier V."/>
            <person name="Ament-Velasquez S.L."/>
            <person name="Kruys A."/>
            <person name="Hutchinson M.I."/>
            <person name="Powell A.J."/>
            <person name="Barry K."/>
            <person name="Miller A.N."/>
            <person name="Grigoriev I.V."/>
            <person name="Debuchy R."/>
            <person name="Gladieux P."/>
            <person name="Hiltunen Thoren M."/>
            <person name="Johannesson H."/>
        </authorList>
    </citation>
    <scope>NUCLEOTIDE SEQUENCE</scope>
    <source>
        <strain evidence="1">CBS 315.58</strain>
    </source>
</reference>
<evidence type="ECO:0000313" key="2">
    <source>
        <dbReference type="Proteomes" id="UP001303160"/>
    </source>
</evidence>
<dbReference type="EMBL" id="MU863876">
    <property type="protein sequence ID" value="KAK4205405.1"/>
    <property type="molecule type" value="Genomic_DNA"/>
</dbReference>
<comment type="caution">
    <text evidence="1">The sequence shown here is derived from an EMBL/GenBank/DDBJ whole genome shotgun (WGS) entry which is preliminary data.</text>
</comment>
<keyword evidence="2" id="KW-1185">Reference proteome</keyword>
<dbReference type="AlphaFoldDB" id="A0AAN7B1Z4"/>
<sequence length="343" mass="37256">MSVALLDQILAEIEDEDELDDFDPSQPSLESTAAAGHPFSVAWSHEVRAILAGLESRRLRDASGPWMLETPFSLEHVKLCAVIPDALGDGGLSSVGNFHDGFSTTISSSHEHLSASLGVTVGYPFLNASVSAKYDKTVKENKNGVKASRNASCRVGRVVVDETPPLSRESMRILQSQDGQAKFRKRYGDYYVCGFALGADAGACMSASTESMSSKETLEITVKVKLLFFTASATHTETWESSSQSSSMSFSGYSTLDPNQQPFALTLSSNQSVNPGRDEMILRQHAMVYLDKVSSLTTEVWKKLQELGLTEDGAELKLADCTRLCKSGLVVELLLAPYARLNH</sequence>
<reference evidence="1" key="2">
    <citation type="submission" date="2023-05" db="EMBL/GenBank/DDBJ databases">
        <authorList>
            <consortium name="Lawrence Berkeley National Laboratory"/>
            <person name="Steindorff A."/>
            <person name="Hensen N."/>
            <person name="Bonometti L."/>
            <person name="Westerberg I."/>
            <person name="Brannstrom I.O."/>
            <person name="Guillou S."/>
            <person name="Cros-Aarteil S."/>
            <person name="Calhoun S."/>
            <person name="Haridas S."/>
            <person name="Kuo A."/>
            <person name="Mondo S."/>
            <person name="Pangilinan J."/>
            <person name="Riley R."/>
            <person name="Labutti K."/>
            <person name="Andreopoulos B."/>
            <person name="Lipzen A."/>
            <person name="Chen C."/>
            <person name="Yanf M."/>
            <person name="Daum C."/>
            <person name="Ng V."/>
            <person name="Clum A."/>
            <person name="Ohm R."/>
            <person name="Martin F."/>
            <person name="Silar P."/>
            <person name="Natvig D."/>
            <person name="Lalanne C."/>
            <person name="Gautier V."/>
            <person name="Ament-Velasquez S.L."/>
            <person name="Kruys A."/>
            <person name="Hutchinson M.I."/>
            <person name="Powell A.J."/>
            <person name="Barry K."/>
            <person name="Miller A.N."/>
            <person name="Grigoriev I.V."/>
            <person name="Debuchy R."/>
            <person name="Gladieux P."/>
            <person name="Thoren M.H."/>
            <person name="Johannesson H."/>
        </authorList>
    </citation>
    <scope>NUCLEOTIDE SEQUENCE</scope>
    <source>
        <strain evidence="1">CBS 315.58</strain>
    </source>
</reference>